<keyword evidence="9 10" id="KW-0143">Chaperone</keyword>
<dbReference type="SUPFAM" id="SSF89392">
    <property type="entry name" value="Prokaryotic lipoproteins and lipoprotein localization factors"/>
    <property type="match status" value="1"/>
</dbReference>
<evidence type="ECO:0000313" key="11">
    <source>
        <dbReference type="EMBL" id="CRL59439.1"/>
    </source>
</evidence>
<dbReference type="PANTHER" id="PTHR35869:SF1">
    <property type="entry name" value="OUTER-MEMBRANE LIPOPROTEIN CARRIER PROTEIN"/>
    <property type="match status" value="1"/>
</dbReference>
<keyword evidence="8 10" id="KW-0653">Protein transport</keyword>
<dbReference type="InterPro" id="IPR004564">
    <property type="entry name" value="OM_lipoprot_carrier_LolA-like"/>
</dbReference>
<dbReference type="Gene3D" id="2.50.20.10">
    <property type="entry name" value="Lipoprotein localisation LolA/LolB/LppX"/>
    <property type="match status" value="1"/>
</dbReference>
<dbReference type="GO" id="GO:0030288">
    <property type="term" value="C:outer membrane-bounded periplasmic space"/>
    <property type="evidence" value="ECO:0007669"/>
    <property type="project" value="TreeGrafter"/>
</dbReference>
<evidence type="ECO:0000313" key="12">
    <source>
        <dbReference type="Proteomes" id="UP000183920"/>
    </source>
</evidence>
<protein>
    <recommendedName>
        <fullName evidence="4 10">Outer-membrane lipoprotein carrier protein</fullName>
    </recommendedName>
</protein>
<comment type="similarity">
    <text evidence="2 10">Belongs to the LolA family.</text>
</comment>
<sequence precursor="true">MKKVLFAVCAITLISSQAAWADARQDLQQRLNKVNSFQANFSQTVTSNEGALIQKGEGNLKVQRPDLFNWQMTAPDESTLISDGKTLWFYNPFVEQVTATWLESATTNTPFMLIARNDSKEWQNYEVKQTGDRFELTPKVENNLKHFTITVLPNGQIQQFAATEQDGQVSNYQLTAQTAAPIDASAFRFTPPAGVTVDDQRQ</sequence>
<feature type="chain" id="PRO_5008988366" description="Outer-membrane lipoprotein carrier protein" evidence="10">
    <location>
        <begin position="22"/>
        <end position="202"/>
    </location>
</feature>
<keyword evidence="7 10" id="KW-0574">Periplasm</keyword>
<evidence type="ECO:0000256" key="3">
    <source>
        <dbReference type="ARBA" id="ARBA00011245"/>
    </source>
</evidence>
<dbReference type="HAMAP" id="MF_00240">
    <property type="entry name" value="LolA"/>
    <property type="match status" value="1"/>
</dbReference>
<dbReference type="AlphaFoldDB" id="A0A0G4Q187"/>
<keyword evidence="5 10" id="KW-0813">Transport</keyword>
<accession>A0A0G4Q187</accession>
<dbReference type="PANTHER" id="PTHR35869">
    <property type="entry name" value="OUTER-MEMBRANE LIPOPROTEIN CARRIER PROTEIN"/>
    <property type="match status" value="1"/>
</dbReference>
<evidence type="ECO:0000256" key="2">
    <source>
        <dbReference type="ARBA" id="ARBA00007615"/>
    </source>
</evidence>
<keyword evidence="6 10" id="KW-0732">Signal</keyword>
<dbReference type="Proteomes" id="UP000183920">
    <property type="component" value="Unassembled WGS sequence"/>
</dbReference>
<feature type="signal peptide" evidence="10">
    <location>
        <begin position="1"/>
        <end position="21"/>
    </location>
</feature>
<evidence type="ECO:0000256" key="4">
    <source>
        <dbReference type="ARBA" id="ARBA00014035"/>
    </source>
</evidence>
<comment type="function">
    <text evidence="10">Participates in the translocation of lipoproteins from the inner membrane to the outer membrane. Only forms a complex with a lipoprotein if the residue after the N-terminal Cys is not an aspartate (The Asp acts as a targeting signal to indicate that the lipoprotein should stay in the inner membrane).</text>
</comment>
<dbReference type="EMBL" id="CVRY01000001">
    <property type="protein sequence ID" value="CRL59439.1"/>
    <property type="molecule type" value="Genomic_DNA"/>
</dbReference>
<comment type="subunit">
    <text evidence="3 10">Monomer.</text>
</comment>
<evidence type="ECO:0000256" key="1">
    <source>
        <dbReference type="ARBA" id="ARBA00004418"/>
    </source>
</evidence>
<comment type="subcellular location">
    <subcellularLocation>
        <location evidence="1 10">Periplasm</location>
    </subcellularLocation>
</comment>
<dbReference type="CDD" id="cd16325">
    <property type="entry name" value="LolA"/>
    <property type="match status" value="1"/>
</dbReference>
<dbReference type="Pfam" id="PF03548">
    <property type="entry name" value="LolA"/>
    <property type="match status" value="1"/>
</dbReference>
<dbReference type="GO" id="GO:0042953">
    <property type="term" value="P:lipoprotein transport"/>
    <property type="evidence" value="ECO:0007669"/>
    <property type="project" value="InterPro"/>
</dbReference>
<keyword evidence="11" id="KW-0449">Lipoprotein</keyword>
<dbReference type="InterPro" id="IPR018323">
    <property type="entry name" value="OM_lipoprot_carrier_LolA_Pbac"/>
</dbReference>
<dbReference type="NCBIfam" id="TIGR00547">
    <property type="entry name" value="lolA"/>
    <property type="match status" value="1"/>
</dbReference>
<name>A0A0G4Q187_9GAMM</name>
<proteinExistence type="inferred from homology"/>
<dbReference type="InterPro" id="IPR029046">
    <property type="entry name" value="LolA/LolB/LppX"/>
</dbReference>
<dbReference type="RefSeq" id="WP_072062812.1">
    <property type="nucleotide sequence ID" value="NZ_CVRY01000001.1"/>
</dbReference>
<evidence type="ECO:0000256" key="5">
    <source>
        <dbReference type="ARBA" id="ARBA00022448"/>
    </source>
</evidence>
<evidence type="ECO:0000256" key="6">
    <source>
        <dbReference type="ARBA" id="ARBA00022729"/>
    </source>
</evidence>
<evidence type="ECO:0000256" key="10">
    <source>
        <dbReference type="HAMAP-Rule" id="MF_00240"/>
    </source>
</evidence>
<evidence type="ECO:0000256" key="8">
    <source>
        <dbReference type="ARBA" id="ARBA00022927"/>
    </source>
</evidence>
<evidence type="ECO:0000256" key="9">
    <source>
        <dbReference type="ARBA" id="ARBA00023186"/>
    </source>
</evidence>
<organism evidence="11 12">
    <name type="scientific">Proteus penneri</name>
    <dbReference type="NCBI Taxonomy" id="102862"/>
    <lineage>
        <taxon>Bacteria</taxon>
        <taxon>Pseudomonadati</taxon>
        <taxon>Pseudomonadota</taxon>
        <taxon>Gammaproteobacteria</taxon>
        <taxon>Enterobacterales</taxon>
        <taxon>Morganellaceae</taxon>
        <taxon>Proteus</taxon>
    </lineage>
</organism>
<evidence type="ECO:0000256" key="7">
    <source>
        <dbReference type="ARBA" id="ARBA00022764"/>
    </source>
</evidence>
<reference evidence="12" key="1">
    <citation type="submission" date="2015-06" db="EMBL/GenBank/DDBJ databases">
        <authorList>
            <person name="Urmite Genomes"/>
        </authorList>
    </citation>
    <scope>NUCLEOTIDE SEQUENCE [LARGE SCALE GENOMIC DNA]</scope>
    <source>
        <strain evidence="12">CSUR P1867</strain>
    </source>
</reference>
<dbReference type="GO" id="GO:0044874">
    <property type="term" value="P:lipoprotein localization to outer membrane"/>
    <property type="evidence" value="ECO:0007669"/>
    <property type="project" value="UniProtKB-UniRule"/>
</dbReference>
<gene>
    <name evidence="10 11" type="primary">lolA</name>
    <name evidence="11" type="ORF">BN1804_00441</name>
</gene>